<dbReference type="AlphaFoldDB" id="A0A6B2LSU7"/>
<dbReference type="Pfam" id="PF00560">
    <property type="entry name" value="LRR_1"/>
    <property type="match status" value="1"/>
</dbReference>
<protein>
    <recommendedName>
        <fullName evidence="3">Leucine-rich repeat-containing N-terminal plant-type domain-containing protein</fullName>
    </recommendedName>
</protein>
<dbReference type="SUPFAM" id="SSF52058">
    <property type="entry name" value="L domain-like"/>
    <property type="match status" value="1"/>
</dbReference>
<feature type="chain" id="PRO_5025372528" description="Leucine-rich repeat-containing N-terminal plant-type domain-containing protein" evidence="1">
    <location>
        <begin position="19"/>
        <end position="116"/>
    </location>
</feature>
<dbReference type="InterPro" id="IPR032675">
    <property type="entry name" value="LRR_dom_sf"/>
</dbReference>
<proteinExistence type="predicted"/>
<accession>A0A6B2LSU7</accession>
<dbReference type="InterPro" id="IPR052595">
    <property type="entry name" value="LRRC69/RLP"/>
</dbReference>
<organism evidence="2">
    <name type="scientific">Arcella intermedia</name>
    <dbReference type="NCBI Taxonomy" id="1963864"/>
    <lineage>
        <taxon>Eukaryota</taxon>
        <taxon>Amoebozoa</taxon>
        <taxon>Tubulinea</taxon>
        <taxon>Elardia</taxon>
        <taxon>Arcellinida</taxon>
        <taxon>Sphaerothecina</taxon>
        <taxon>Arcellidae</taxon>
        <taxon>Arcella</taxon>
    </lineage>
</organism>
<feature type="signal peptide" evidence="1">
    <location>
        <begin position="1"/>
        <end position="18"/>
    </location>
</feature>
<evidence type="ECO:0008006" key="3">
    <source>
        <dbReference type="Google" id="ProtNLM"/>
    </source>
</evidence>
<evidence type="ECO:0000256" key="1">
    <source>
        <dbReference type="SAM" id="SignalP"/>
    </source>
</evidence>
<dbReference type="EMBL" id="GIBP01010869">
    <property type="protein sequence ID" value="NDV39838.1"/>
    <property type="molecule type" value="Transcribed_RNA"/>
</dbReference>
<dbReference type="InterPro" id="IPR001611">
    <property type="entry name" value="Leu-rich_rpt"/>
</dbReference>
<dbReference type="Gene3D" id="3.80.10.10">
    <property type="entry name" value="Ribonuclease Inhibitor"/>
    <property type="match status" value="1"/>
</dbReference>
<dbReference type="PANTHER" id="PTHR48057:SF29">
    <property type="entry name" value="OS02G0609900 PROTEIN"/>
    <property type="match status" value="1"/>
</dbReference>
<keyword evidence="1" id="KW-0732">Signal</keyword>
<evidence type="ECO:0000313" key="2">
    <source>
        <dbReference type="EMBL" id="NDV39838.1"/>
    </source>
</evidence>
<reference evidence="2" key="1">
    <citation type="journal article" date="2020" name="J. Eukaryot. Microbiol.">
        <title>De novo Sequencing, Assembly and Annotation of the Transcriptome for the Free-Living Testate Amoeba Arcella intermedia.</title>
        <authorList>
            <person name="Ribeiro G.M."/>
            <person name="Porfirio-Sousa A.L."/>
            <person name="Maurer-Alcala X.X."/>
            <person name="Katz L.A."/>
            <person name="Lahr D.J.G."/>
        </authorList>
    </citation>
    <scope>NUCLEOTIDE SEQUENCE</scope>
</reference>
<sequence length="116" mass="12895">MRWLVCLGVLLWVLEGLGMPINEQIEVIAPWLEQLGINLSSVSDVCEYDDVECCDSMNQICSLKFGPLQISGTIPFNIGQLSQLKLLYLSNNQLGGTLPESIGNLYLLQELTTTYN</sequence>
<dbReference type="PANTHER" id="PTHR48057">
    <property type="entry name" value="LEUCINE-RICH REPEAT SERINE/THREONINE-PROTEIN KINASE 1"/>
    <property type="match status" value="1"/>
</dbReference>
<name>A0A6B2LSU7_9EUKA</name>